<dbReference type="RefSeq" id="WP_003353038.1">
    <property type="nucleotide sequence ID" value="NZ_JH414743.1"/>
</dbReference>
<keyword evidence="1" id="KW-0175">Coiled coil</keyword>
<feature type="coiled-coil region" evidence="1">
    <location>
        <begin position="205"/>
        <end position="255"/>
    </location>
</feature>
<dbReference type="EMBL" id="ACWF01000036">
    <property type="protein sequence ID" value="EHL79050.1"/>
    <property type="molecule type" value="Genomic_DNA"/>
</dbReference>
<dbReference type="InterPro" id="IPR025503">
    <property type="entry name" value="DUF4391"/>
</dbReference>
<dbReference type="PATRIC" id="fig|665952.3.peg.750"/>
<evidence type="ECO:0008006" key="4">
    <source>
        <dbReference type="Google" id="ProtNLM"/>
    </source>
</evidence>
<keyword evidence="3" id="KW-1185">Reference proteome</keyword>
<dbReference type="HOGENOM" id="CLU_083612_0_0_9"/>
<protein>
    <recommendedName>
        <fullName evidence="4">DUF4391 domain-containing protein</fullName>
    </recommendedName>
</protein>
<proteinExistence type="predicted"/>
<dbReference type="Pfam" id="PF14335">
    <property type="entry name" value="DUF4391"/>
    <property type="match status" value="1"/>
</dbReference>
<dbReference type="Proteomes" id="UP000011747">
    <property type="component" value="Unassembled WGS sequence"/>
</dbReference>
<accession>G9QIH0</accession>
<comment type="caution">
    <text evidence="2">The sequence shown here is derived from an EMBL/GenBank/DDBJ whole genome shotgun (WGS) entry which is preliminary data.</text>
</comment>
<sequence>MAGLMFYRMIGLDDKVRPLYKKLDKKMFYDFADLNKKEKNFITKYIERIELTYLLTPSTINIQPFINKEFHYEGVMFITIQMREEAKDNHLPVIGEIIQGSLPNPVVVVFEKQGHIQVGTCMKRLNKVDSSKVVLEQLHYTPWFDPESHDEIVVKFIKTIHVTNIPFYNFFEFYKEIDLAVQAFQHTAITGQFHVIKDEEQHEKQQQFIQQITELENEITKWKNKMKKETQFNRKVEYNIKIQQLIKQIEQMKQQLL</sequence>
<evidence type="ECO:0000313" key="2">
    <source>
        <dbReference type="EMBL" id="EHL79050.1"/>
    </source>
</evidence>
<evidence type="ECO:0000256" key="1">
    <source>
        <dbReference type="SAM" id="Coils"/>
    </source>
</evidence>
<reference evidence="2 3" key="1">
    <citation type="submission" date="2011-09" db="EMBL/GenBank/DDBJ databases">
        <title>The Genome Sequence of Bacillus smithii 7_3_47FAA.</title>
        <authorList>
            <consortium name="The Broad Institute Genome Sequencing Platform"/>
            <person name="Earl A."/>
            <person name="Ward D."/>
            <person name="Feldgarden M."/>
            <person name="Gevers D."/>
            <person name="Daigneault M."/>
            <person name="Strauss J."/>
            <person name="Allen-Vercoe E."/>
            <person name="Young S.K."/>
            <person name="Zeng Q."/>
            <person name="Gargeya S."/>
            <person name="Fitzgerald M."/>
            <person name="Haas B."/>
            <person name="Abouelleil A."/>
            <person name="Alvarado L."/>
            <person name="Arachchi H.M."/>
            <person name="Berlin A."/>
            <person name="Brown A."/>
            <person name="Chapman S.B."/>
            <person name="Chen Z."/>
            <person name="Dunbar C."/>
            <person name="Freedman E."/>
            <person name="Gearin G."/>
            <person name="Goldberg J."/>
            <person name="Griggs A."/>
            <person name="Gujja S."/>
            <person name="Heiman D."/>
            <person name="Howarth C."/>
            <person name="Larson L."/>
            <person name="Lui A."/>
            <person name="MacDonald P.J.P."/>
            <person name="Montmayeur A."/>
            <person name="Murphy C."/>
            <person name="Neiman D."/>
            <person name="Pearson M."/>
            <person name="Priest M."/>
            <person name="Roberts A."/>
            <person name="Saif S."/>
            <person name="Shea T."/>
            <person name="Shenoy N."/>
            <person name="Sisk P."/>
            <person name="Stolte C."/>
            <person name="Sykes S."/>
            <person name="Wortman J."/>
            <person name="Nusbaum C."/>
            <person name="Birren B."/>
        </authorList>
    </citation>
    <scope>NUCLEOTIDE SEQUENCE [LARGE SCALE GENOMIC DNA]</scope>
    <source>
        <strain evidence="2 3">7_3_47FAA</strain>
    </source>
</reference>
<name>G9QIH0_9BACI</name>
<dbReference type="AlphaFoldDB" id="G9QIH0"/>
<organism evidence="2 3">
    <name type="scientific">Bacillus smithii 7_3_47FAA</name>
    <dbReference type="NCBI Taxonomy" id="665952"/>
    <lineage>
        <taxon>Bacteria</taxon>
        <taxon>Bacillati</taxon>
        <taxon>Bacillota</taxon>
        <taxon>Bacilli</taxon>
        <taxon>Bacillales</taxon>
        <taxon>Bacillaceae</taxon>
        <taxon>Bacillus</taxon>
    </lineage>
</organism>
<gene>
    <name evidence="2" type="ORF">HMPREF1015_02261</name>
</gene>
<evidence type="ECO:0000313" key="3">
    <source>
        <dbReference type="Proteomes" id="UP000011747"/>
    </source>
</evidence>